<dbReference type="Proteomes" id="UP001233271">
    <property type="component" value="Chromosome 7b"/>
</dbReference>
<dbReference type="RefSeq" id="XP_060460300.1">
    <property type="nucleotide sequence ID" value="XM_060604069.1"/>
</dbReference>
<dbReference type="InterPro" id="IPR005828">
    <property type="entry name" value="MFS_sugar_transport-like"/>
</dbReference>
<keyword evidence="3 6" id="KW-0812">Transmembrane</keyword>
<evidence type="ECO:0000259" key="7">
    <source>
        <dbReference type="PROSITE" id="PS50850"/>
    </source>
</evidence>
<feature type="domain" description="Major facilitator superfamily (MFS) profile" evidence="7">
    <location>
        <begin position="1"/>
        <end position="115"/>
    </location>
</feature>
<gene>
    <name evidence="8" type="ORF">CcaverHIS019_0706160</name>
</gene>
<dbReference type="PROSITE" id="PS50850">
    <property type="entry name" value="MFS"/>
    <property type="match status" value="1"/>
</dbReference>
<dbReference type="PANTHER" id="PTHR48022:SF28">
    <property type="entry name" value="MAJOR FACILITATOR SUPERFAMILY (MFS) PROFILE DOMAIN-CONTAINING PROTEIN-RELATED"/>
    <property type="match status" value="1"/>
</dbReference>
<keyword evidence="5 6" id="KW-0472">Membrane</keyword>
<dbReference type="PANTHER" id="PTHR48022">
    <property type="entry name" value="PLASTIDIC GLUCOSE TRANSPORTER 4"/>
    <property type="match status" value="1"/>
</dbReference>
<dbReference type="Pfam" id="PF00083">
    <property type="entry name" value="Sugar_tr"/>
    <property type="match status" value="1"/>
</dbReference>
<evidence type="ECO:0000256" key="2">
    <source>
        <dbReference type="ARBA" id="ARBA00010992"/>
    </source>
</evidence>
<organism evidence="8 9">
    <name type="scientific">Cutaneotrichosporon cavernicola</name>
    <dbReference type="NCBI Taxonomy" id="279322"/>
    <lineage>
        <taxon>Eukaryota</taxon>
        <taxon>Fungi</taxon>
        <taxon>Dikarya</taxon>
        <taxon>Basidiomycota</taxon>
        <taxon>Agaricomycotina</taxon>
        <taxon>Tremellomycetes</taxon>
        <taxon>Trichosporonales</taxon>
        <taxon>Trichosporonaceae</taxon>
        <taxon>Cutaneotrichosporon</taxon>
    </lineage>
</organism>
<reference evidence="8" key="1">
    <citation type="journal article" date="2023" name="BMC Genomics">
        <title>Chromosome-level genome assemblies of Cutaneotrichosporon spp. (Trichosporonales, Basidiomycota) reveal imbalanced evolution between nucleotide sequences and chromosome synteny.</title>
        <authorList>
            <person name="Kobayashi Y."/>
            <person name="Kayamori A."/>
            <person name="Aoki K."/>
            <person name="Shiwa Y."/>
            <person name="Matsutani M."/>
            <person name="Fujita N."/>
            <person name="Sugita T."/>
            <person name="Iwasaki W."/>
            <person name="Tanaka N."/>
            <person name="Takashima M."/>
        </authorList>
    </citation>
    <scope>NUCLEOTIDE SEQUENCE</scope>
    <source>
        <strain evidence="8">HIS019</strain>
    </source>
</reference>
<evidence type="ECO:0000256" key="3">
    <source>
        <dbReference type="ARBA" id="ARBA00022692"/>
    </source>
</evidence>
<dbReference type="GeneID" id="85498905"/>
<protein>
    <recommendedName>
        <fullName evidence="7">Major facilitator superfamily (MFS) profile domain-containing protein</fullName>
    </recommendedName>
</protein>
<proteinExistence type="inferred from homology"/>
<dbReference type="EMBL" id="AP028219">
    <property type="protein sequence ID" value="BEI95035.1"/>
    <property type="molecule type" value="Genomic_DNA"/>
</dbReference>
<feature type="transmembrane region" description="Helical" evidence="6">
    <location>
        <begin position="92"/>
        <end position="111"/>
    </location>
</feature>
<dbReference type="AlphaFoldDB" id="A0AA48LAR6"/>
<keyword evidence="4 6" id="KW-1133">Transmembrane helix</keyword>
<dbReference type="GO" id="GO:0005351">
    <property type="term" value="F:carbohydrate:proton symporter activity"/>
    <property type="evidence" value="ECO:0007669"/>
    <property type="project" value="TreeGrafter"/>
</dbReference>
<accession>A0AA48LAR6</accession>
<evidence type="ECO:0000256" key="4">
    <source>
        <dbReference type="ARBA" id="ARBA00022989"/>
    </source>
</evidence>
<evidence type="ECO:0000313" key="9">
    <source>
        <dbReference type="Proteomes" id="UP001233271"/>
    </source>
</evidence>
<evidence type="ECO:0000256" key="6">
    <source>
        <dbReference type="SAM" id="Phobius"/>
    </source>
</evidence>
<dbReference type="GO" id="GO:0016020">
    <property type="term" value="C:membrane"/>
    <property type="evidence" value="ECO:0007669"/>
    <property type="project" value="UniProtKB-SubCell"/>
</dbReference>
<dbReference type="InterPro" id="IPR020846">
    <property type="entry name" value="MFS_dom"/>
</dbReference>
<name>A0AA48LAR6_9TREE</name>
<comment type="subcellular location">
    <subcellularLocation>
        <location evidence="1">Membrane</location>
        <topology evidence="1">Multi-pass membrane protein</topology>
    </subcellularLocation>
</comment>
<evidence type="ECO:0000256" key="5">
    <source>
        <dbReference type="ARBA" id="ARBA00023136"/>
    </source>
</evidence>
<feature type="transmembrane region" description="Helical" evidence="6">
    <location>
        <begin position="29"/>
        <end position="49"/>
    </location>
</feature>
<dbReference type="SUPFAM" id="SSF103473">
    <property type="entry name" value="MFS general substrate transporter"/>
    <property type="match status" value="1"/>
</dbReference>
<evidence type="ECO:0000313" key="8">
    <source>
        <dbReference type="EMBL" id="BEI95035.1"/>
    </source>
</evidence>
<dbReference type="InterPro" id="IPR036259">
    <property type="entry name" value="MFS_trans_sf"/>
</dbReference>
<evidence type="ECO:0000256" key="1">
    <source>
        <dbReference type="ARBA" id="ARBA00004141"/>
    </source>
</evidence>
<sequence>MAVCFCLEAGLVYKVDTTHSKAAGGAATAFLFVYLGLFTIGFQAVVWVYPSEILPLRLRQKGSSISTACNWITNYAVVQITPIALKKIHYKFYIVFAVINAAFLPPIYFFYPETKGMNFEDVDRLFAGNNVRAFEHDAESKHTDTQVQEA</sequence>
<keyword evidence="9" id="KW-1185">Reference proteome</keyword>
<comment type="similarity">
    <text evidence="2">Belongs to the major facilitator superfamily. Sugar transporter (TC 2.A.1.1) family.</text>
</comment>
<dbReference type="InterPro" id="IPR050360">
    <property type="entry name" value="MFS_Sugar_Transporters"/>
</dbReference>
<dbReference type="Gene3D" id="1.20.1250.20">
    <property type="entry name" value="MFS general substrate transporter like domains"/>
    <property type="match status" value="1"/>
</dbReference>
<dbReference type="KEGG" id="ccac:CcaHIS019_0706160"/>